<protein>
    <submittedName>
        <fullName evidence="1">Uncharacterized protein</fullName>
    </submittedName>
</protein>
<organism evidence="1 2">
    <name type="scientific">Sphingomonas taxi</name>
    <dbReference type="NCBI Taxonomy" id="1549858"/>
    <lineage>
        <taxon>Bacteria</taxon>
        <taxon>Pseudomonadati</taxon>
        <taxon>Pseudomonadota</taxon>
        <taxon>Alphaproteobacteria</taxon>
        <taxon>Sphingomonadales</taxon>
        <taxon>Sphingomonadaceae</taxon>
        <taxon>Sphingomonas</taxon>
    </lineage>
</organism>
<gene>
    <name evidence="1" type="ORF">MC45_05025</name>
</gene>
<evidence type="ECO:0000313" key="1">
    <source>
        <dbReference type="EMBL" id="AIT05875.1"/>
    </source>
</evidence>
<dbReference type="RefSeq" id="WP_038660316.1">
    <property type="nucleotide sequence ID" value="NZ_CP009571.1"/>
</dbReference>
<dbReference type="HOGENOM" id="CLU_2572101_0_0_5"/>
<reference evidence="1 2" key="1">
    <citation type="submission" date="2014-09" db="EMBL/GenBank/DDBJ databases">
        <title>Using Illumina technology Improving SMRT sequencing Genome Assembly by RASTools.</title>
        <authorList>
            <person name="Zhou Y."/>
            <person name="Ma T."/>
            <person name="Liu T."/>
        </authorList>
    </citation>
    <scope>NUCLEOTIDE SEQUENCE [LARGE SCALE GENOMIC DNA]</scope>
    <source>
        <strain evidence="1 2">ATCC 55669</strain>
    </source>
</reference>
<dbReference type="STRING" id="1549858.MC45_05025"/>
<sequence>MSDEHPTVGDTRFITEMLRGIRGDMSDVKDRMINMELRQTAMEHRLLGIDTHLAAVQQGVDGLSSDMRRVKQRLDLVDGHA</sequence>
<dbReference type="Proteomes" id="UP000033200">
    <property type="component" value="Chromosome"/>
</dbReference>
<dbReference type="KEGG" id="stax:MC45_05025"/>
<keyword evidence="2" id="KW-1185">Reference proteome</keyword>
<dbReference type="eggNOG" id="ENOG5032GY6">
    <property type="taxonomic scope" value="Bacteria"/>
</dbReference>
<evidence type="ECO:0000313" key="2">
    <source>
        <dbReference type="Proteomes" id="UP000033200"/>
    </source>
</evidence>
<proteinExistence type="predicted"/>
<dbReference type="EMBL" id="CP009571">
    <property type="protein sequence ID" value="AIT05875.1"/>
    <property type="molecule type" value="Genomic_DNA"/>
</dbReference>
<name>A0A097EEA0_9SPHN</name>
<accession>A0A097EEA0</accession>
<dbReference type="AlphaFoldDB" id="A0A097EEA0"/>